<organism evidence="1 2">
    <name type="scientific">Turicibacter faecis</name>
    <dbReference type="NCBI Taxonomy" id="2963365"/>
    <lineage>
        <taxon>Bacteria</taxon>
        <taxon>Bacillati</taxon>
        <taxon>Bacillota</taxon>
        <taxon>Erysipelotrichia</taxon>
        <taxon>Erysipelotrichales</taxon>
        <taxon>Turicibacteraceae</taxon>
        <taxon>Turicibacter</taxon>
    </lineage>
</organism>
<evidence type="ECO:0000313" key="2">
    <source>
        <dbReference type="Proteomes" id="UP001432099"/>
    </source>
</evidence>
<reference evidence="1" key="1">
    <citation type="journal article" date="2024" name="Int. J. Syst. Evol. Microbiol.">
        <title>Turicibacter faecis sp. nov., isolated from faeces of heart failure mouse model.</title>
        <authorList>
            <person name="Imamura Y."/>
            <person name="Motooka D."/>
            <person name="Nakajima Y."/>
            <person name="Ito S."/>
            <person name="Kitakaze M."/>
            <person name="Iida T."/>
            <person name="Nakamura S."/>
        </authorList>
    </citation>
    <scope>NUCLEOTIDE SEQUENCE</scope>
    <source>
        <strain evidence="1">TC023</strain>
    </source>
</reference>
<dbReference type="RefSeq" id="WP_161831239.1">
    <property type="nucleotide sequence ID" value="NZ_AP028127.1"/>
</dbReference>
<accession>A0ABM8IH76</accession>
<sequence length="177" mass="20021">MAKIKDIIGVLTTYEKITQLVGGEELEGIKEFTAVLKNYRQLEISAFEQKLVEGQKKKDPTLSPKNQAIRLGQLYFKEVYHGGIDESQRESLTIYLSLPENNGLKAILDLPSHERCSYISQLSDKELTTNHLAFLGMALFNAKLKGRTKADQKKNLLDILWTVSENQAMNDIYDSAI</sequence>
<gene>
    <name evidence="1" type="ORF">T23_04520</name>
</gene>
<dbReference type="Proteomes" id="UP001432099">
    <property type="component" value="Chromosome"/>
</dbReference>
<protein>
    <submittedName>
        <fullName evidence="1">Uncharacterized protein</fullName>
    </submittedName>
</protein>
<name>A0ABM8IH76_9FIRM</name>
<keyword evidence="2" id="KW-1185">Reference proteome</keyword>
<proteinExistence type="predicted"/>
<dbReference type="EMBL" id="AP028127">
    <property type="protein sequence ID" value="BEH90350.1"/>
    <property type="molecule type" value="Genomic_DNA"/>
</dbReference>
<evidence type="ECO:0000313" key="1">
    <source>
        <dbReference type="EMBL" id="BEH90350.1"/>
    </source>
</evidence>